<gene>
    <name evidence="1" type="ORF">ACOLOM_LOCUS8159</name>
</gene>
<name>A0ACA9NI38_9GLOM</name>
<evidence type="ECO:0000313" key="1">
    <source>
        <dbReference type="EMBL" id="CAG8648163.1"/>
    </source>
</evidence>
<comment type="caution">
    <text evidence="1">The sequence shown here is derived from an EMBL/GenBank/DDBJ whole genome shotgun (WGS) entry which is preliminary data.</text>
</comment>
<reference evidence="1" key="1">
    <citation type="submission" date="2021-06" db="EMBL/GenBank/DDBJ databases">
        <authorList>
            <person name="Kallberg Y."/>
            <person name="Tangrot J."/>
            <person name="Rosling A."/>
        </authorList>
    </citation>
    <scope>NUCLEOTIDE SEQUENCE</scope>
    <source>
        <strain evidence="1">CL356</strain>
    </source>
</reference>
<protein>
    <submittedName>
        <fullName evidence="1">10856_t:CDS:1</fullName>
    </submittedName>
</protein>
<proteinExistence type="predicted"/>
<keyword evidence="2" id="KW-1185">Reference proteome</keyword>
<organism evidence="1 2">
    <name type="scientific">Acaulospora colombiana</name>
    <dbReference type="NCBI Taxonomy" id="27376"/>
    <lineage>
        <taxon>Eukaryota</taxon>
        <taxon>Fungi</taxon>
        <taxon>Fungi incertae sedis</taxon>
        <taxon>Mucoromycota</taxon>
        <taxon>Glomeromycotina</taxon>
        <taxon>Glomeromycetes</taxon>
        <taxon>Diversisporales</taxon>
        <taxon>Acaulosporaceae</taxon>
        <taxon>Acaulospora</taxon>
    </lineage>
</organism>
<dbReference type="EMBL" id="CAJVPT010020447">
    <property type="protein sequence ID" value="CAG8648163.1"/>
    <property type="molecule type" value="Genomic_DNA"/>
</dbReference>
<evidence type="ECO:0000313" key="2">
    <source>
        <dbReference type="Proteomes" id="UP000789525"/>
    </source>
</evidence>
<dbReference type="Proteomes" id="UP000789525">
    <property type="component" value="Unassembled WGS sequence"/>
</dbReference>
<accession>A0ACA9NI38</accession>
<sequence>MGAGGSRQIPRKLPKHIVSEVKSSALESRSAPKSEDDIEKDGKDPHLLENLAKIGQVTLPKDRITFKQSNEMLKIVRGRQAENALSKDTLPKNRVSVQELREMLNKRNFATNEWTFEKLSSEYNLDPQVVQILLKHINTYTIERSTNAVASWPGGPENATNNQ</sequence>